<keyword evidence="1" id="KW-0489">Methyltransferase</keyword>
<accession>A0A074YDG5</accession>
<evidence type="ECO:0000256" key="1">
    <source>
        <dbReference type="ARBA" id="ARBA00022603"/>
    </source>
</evidence>
<dbReference type="PANTHER" id="PTHR43397:SF1">
    <property type="entry name" value="ERGOTHIONEINE BIOSYNTHESIS PROTEIN 1"/>
    <property type="match status" value="1"/>
</dbReference>
<evidence type="ECO:0000256" key="2">
    <source>
        <dbReference type="ARBA" id="ARBA00022679"/>
    </source>
</evidence>
<dbReference type="AlphaFoldDB" id="A0A074YDG5"/>
<dbReference type="InterPro" id="IPR019257">
    <property type="entry name" value="MeTrfase_dom"/>
</dbReference>
<keyword evidence="5" id="KW-1185">Reference proteome</keyword>
<gene>
    <name evidence="4" type="ORF">AUEXF2481DRAFT_30641</name>
</gene>
<dbReference type="GO" id="GO:0032259">
    <property type="term" value="P:methylation"/>
    <property type="evidence" value="ECO:0007669"/>
    <property type="project" value="UniProtKB-KW"/>
</dbReference>
<dbReference type="InterPro" id="IPR017805">
    <property type="entry name" value="SAM_MeTrfase_EasF-type_put"/>
</dbReference>
<dbReference type="OrthoDB" id="659at2759"/>
<sequence length="671" mass="76648">MSADSYHDKDDVDIIDIRSSTHDVSLKRELEQCLAATPSQFPSLLLWDEKGLQHFEAITHSPEYYLTNCEIDLLEKHSTELATQIKPGSVILELGSGCLRKIKILLDALEAQTRPIDYYALDLSHSELLRTLKDISSSSFEYVRCHGLLGTYDDGLGWLNVVSERPKCISSLGSTIGSYPVSQAAKFLNGFVKAVKDSTETTMFIVGVDGCKDSDRVWHAYNDRKGCNYRFIANVLHHANRLLGYYAFRPEDWRVQGTWDAEQGCHNQFLVPAHDLEIDGMKLKGGEGLYVVSSHKFDKAEQERLWEDAGLELQRCWTTDPHRYSLNALDGNNDVRHLRSLPELVISSNKGYTSMSEPRERPLYSPTLSVPNDAVDKDKIFEISPPPYAEQSRSYSSSKLASGATMFLSRNVIWRIAFDWRLHRYIPKAQRPNDRDARLFKALCKDHGKLLSSWSKTGPNSNELEDARARAQSWIFDPCIAVGIPPDLLELFMFSVRYVTARTWYIFRIKRIMHNRSDLQLLRSDVDSKILVDILAGSSQTIFGIKLKERCAEVHGWDFHWLLPPNLIDTHHVVQCSPSSISSETANLGEWSQAKLLLNECRRPCVELMDPALSFRYRVDREYFLRDTKLNQQPGFAIMEELPHRNLLPNWVTLGSCTWANPDRHHNPRST</sequence>
<dbReference type="HOGENOM" id="CLU_409360_0_0_1"/>
<evidence type="ECO:0000259" key="3">
    <source>
        <dbReference type="Pfam" id="PF10017"/>
    </source>
</evidence>
<name>A0A074YDG5_AURSE</name>
<dbReference type="InterPro" id="IPR029063">
    <property type="entry name" value="SAM-dependent_MTases_sf"/>
</dbReference>
<evidence type="ECO:0000313" key="5">
    <source>
        <dbReference type="Proteomes" id="UP000030641"/>
    </source>
</evidence>
<dbReference type="InterPro" id="IPR051128">
    <property type="entry name" value="EgtD_Methyltrsf_superfamily"/>
</dbReference>
<dbReference type="Pfam" id="PF10017">
    <property type="entry name" value="Methyltransf_33"/>
    <property type="match status" value="1"/>
</dbReference>
<dbReference type="EMBL" id="KL584763">
    <property type="protein sequence ID" value="KEQ94094.1"/>
    <property type="molecule type" value="Genomic_DNA"/>
</dbReference>
<evidence type="ECO:0000313" key="4">
    <source>
        <dbReference type="EMBL" id="KEQ94094.1"/>
    </source>
</evidence>
<keyword evidence="2" id="KW-0808">Transferase</keyword>
<protein>
    <recommendedName>
        <fullName evidence="3">Histidine-specific methyltransferase SAM-dependent domain-containing protein</fullName>
    </recommendedName>
</protein>
<proteinExistence type="predicted"/>
<dbReference type="STRING" id="1043005.A0A074YDG5"/>
<dbReference type="NCBIfam" id="TIGR03439">
    <property type="entry name" value="methyl_EasF"/>
    <property type="match status" value="1"/>
</dbReference>
<reference evidence="4 5" key="1">
    <citation type="journal article" date="2014" name="BMC Genomics">
        <title>Genome sequencing of four Aureobasidium pullulans varieties: biotechnological potential, stress tolerance, and description of new species.</title>
        <authorList>
            <person name="Gostin Ar C."/>
            <person name="Ohm R.A."/>
            <person name="Kogej T."/>
            <person name="Sonjak S."/>
            <person name="Turk M."/>
            <person name="Zajc J."/>
            <person name="Zalar P."/>
            <person name="Grube M."/>
            <person name="Sun H."/>
            <person name="Han J."/>
            <person name="Sharma A."/>
            <person name="Chiniquy J."/>
            <person name="Ngan C.Y."/>
            <person name="Lipzen A."/>
            <person name="Barry K."/>
            <person name="Grigoriev I.V."/>
            <person name="Gunde-Cimerman N."/>
        </authorList>
    </citation>
    <scope>NUCLEOTIDE SEQUENCE [LARGE SCALE GENOMIC DNA]</scope>
    <source>
        <strain evidence="4 5">EXF-2481</strain>
    </source>
</reference>
<dbReference type="GO" id="GO:0008168">
    <property type="term" value="F:methyltransferase activity"/>
    <property type="evidence" value="ECO:0007669"/>
    <property type="project" value="UniProtKB-KW"/>
</dbReference>
<dbReference type="RefSeq" id="XP_013342522.1">
    <property type="nucleotide sequence ID" value="XM_013487068.1"/>
</dbReference>
<dbReference type="Proteomes" id="UP000030641">
    <property type="component" value="Unassembled WGS sequence"/>
</dbReference>
<feature type="domain" description="Histidine-specific methyltransferase SAM-dependent" evidence="3">
    <location>
        <begin position="27"/>
        <end position="327"/>
    </location>
</feature>
<dbReference type="PANTHER" id="PTHR43397">
    <property type="entry name" value="ERGOTHIONEINE BIOSYNTHESIS PROTEIN 1"/>
    <property type="match status" value="1"/>
</dbReference>
<dbReference type="GeneID" id="25364226"/>
<dbReference type="Gene3D" id="3.40.50.150">
    <property type="entry name" value="Vaccinia Virus protein VP39"/>
    <property type="match status" value="1"/>
</dbReference>
<organism evidence="4 5">
    <name type="scientific">Aureobasidium subglaciale (strain EXF-2481)</name>
    <name type="common">Aureobasidium pullulans var. subglaciale</name>
    <dbReference type="NCBI Taxonomy" id="1043005"/>
    <lineage>
        <taxon>Eukaryota</taxon>
        <taxon>Fungi</taxon>
        <taxon>Dikarya</taxon>
        <taxon>Ascomycota</taxon>
        <taxon>Pezizomycotina</taxon>
        <taxon>Dothideomycetes</taxon>
        <taxon>Dothideomycetidae</taxon>
        <taxon>Dothideales</taxon>
        <taxon>Saccotheciaceae</taxon>
        <taxon>Aureobasidium</taxon>
    </lineage>
</organism>
<dbReference type="InParanoid" id="A0A074YDG5"/>